<evidence type="ECO:0000256" key="1">
    <source>
        <dbReference type="ARBA" id="ARBA00022679"/>
    </source>
</evidence>
<dbReference type="Gene3D" id="2.160.10.10">
    <property type="entry name" value="Hexapeptide repeat proteins"/>
    <property type="match status" value="1"/>
</dbReference>
<dbReference type="GO" id="GO:0016779">
    <property type="term" value="F:nucleotidyltransferase activity"/>
    <property type="evidence" value="ECO:0007669"/>
    <property type="project" value="UniProtKB-ARBA"/>
</dbReference>
<dbReference type="GO" id="GO:0003743">
    <property type="term" value="F:translation initiation factor activity"/>
    <property type="evidence" value="ECO:0007669"/>
    <property type="project" value="UniProtKB-KW"/>
</dbReference>
<reference evidence="3" key="1">
    <citation type="submission" date="2010-01" db="EMBL/GenBank/DDBJ databases">
        <title>Genome fragments of uncultured bacteria from the North Pacific subtropical Gyre.</title>
        <authorList>
            <person name="Pham V.D."/>
            <person name="Delong E.F."/>
        </authorList>
    </citation>
    <scope>NUCLEOTIDE SEQUENCE</scope>
</reference>
<organism evidence="3">
    <name type="scientific">uncultured Planctomycetales bacterium HF0500_02G17</name>
    <dbReference type="NCBI Taxonomy" id="723608"/>
    <lineage>
        <taxon>Bacteria</taxon>
        <taxon>Pseudomonadati</taxon>
        <taxon>Planctomycetota</taxon>
        <taxon>Planctomycetia</taxon>
        <taxon>Planctomycetales</taxon>
        <taxon>environmental samples</taxon>
    </lineage>
</organism>
<dbReference type="GO" id="GO:0016746">
    <property type="term" value="F:acyltransferase activity"/>
    <property type="evidence" value="ECO:0007669"/>
    <property type="project" value="UniProtKB-KW"/>
</dbReference>
<dbReference type="InterPro" id="IPR011004">
    <property type="entry name" value="Trimer_LpxA-like_sf"/>
</dbReference>
<dbReference type="Pfam" id="PF13562">
    <property type="entry name" value="NTP_transf_4"/>
    <property type="match status" value="1"/>
</dbReference>
<accession>E7C4L6</accession>
<dbReference type="NCBIfam" id="TIGR03991">
    <property type="entry name" value="alt_bact_glmU"/>
    <property type="match status" value="1"/>
</dbReference>
<keyword evidence="3" id="KW-0648">Protein biosynthesis</keyword>
<name>E7C4L6_9BACT</name>
<protein>
    <submittedName>
        <fullName evidence="3">Nucleoside-diphosphate-sugar pyrophosphorylase involved in lipopolysaccharide biosynthesis/translation initiation factor 2B, gamma/epsilon subunits (EIF-2Bgamma/eIF-2Bepsilon)</fullName>
    </submittedName>
</protein>
<proteinExistence type="predicted"/>
<dbReference type="SUPFAM" id="SSF51161">
    <property type="entry name" value="Trimeric LpxA-like enzymes"/>
    <property type="match status" value="1"/>
</dbReference>
<dbReference type="PANTHER" id="PTHR43584">
    <property type="entry name" value="NUCLEOTIDYL TRANSFERASE"/>
    <property type="match status" value="1"/>
</dbReference>
<evidence type="ECO:0000256" key="2">
    <source>
        <dbReference type="ARBA" id="ARBA00023315"/>
    </source>
</evidence>
<dbReference type="InterPro" id="IPR050065">
    <property type="entry name" value="GlmU-like"/>
</dbReference>
<dbReference type="InterPro" id="IPR023917">
    <property type="entry name" value="Bifunctiontional_GlmU_bac-type"/>
</dbReference>
<dbReference type="AlphaFoldDB" id="E7C4L6"/>
<keyword evidence="3" id="KW-0396">Initiation factor</keyword>
<sequence length="405" mass="43600">MTPAVVFDDGLGELAPLTHLRAAFDVRTGALTTLERLRHTLGLQVVSLYVPEALADLTAEAHDLPINRLPSDMAEVFVINGRCPIPPEQLRDPEPGVIYVEPETNTPVGGKLALIDAIRVLVGETPDVKIETLEGPVLMNRPWHFRSVRDHAIRFDLELIRSTRTFKPVPEGVLVIGERDRVLVDHDATVYPGATLDVEDGPISIAGGAVLRPGAVVIGPTAIGPHSVISEHAVIRANTAIGRRCKIGGEVAGTVFQGFANKVHDGYLGDSWVGEWSNLGAGTTNSNLLNTYSEIVSQATPGGRREHTGETFLGAMIGDHVKTAIGTRIMTGSVIHTGSMWAASAAVSGCVEPFAWVTDAGRRRYRLDKFLDVMGDVMARRDVEPSDAYVERLRGLHGEARGANE</sequence>
<evidence type="ECO:0000313" key="3">
    <source>
        <dbReference type="EMBL" id="ADI22390.1"/>
    </source>
</evidence>
<dbReference type="EMBL" id="GU567984">
    <property type="protein sequence ID" value="ADI22390.1"/>
    <property type="molecule type" value="Genomic_DNA"/>
</dbReference>
<keyword evidence="1" id="KW-0808">Transferase</keyword>
<keyword evidence="2" id="KW-0012">Acyltransferase</keyword>